<dbReference type="OrthoDB" id="191139at2759"/>
<name>A0A319D0C3_9EURO</name>
<proteinExistence type="inferred from homology"/>
<evidence type="ECO:0000313" key="4">
    <source>
        <dbReference type="EMBL" id="PYH90451.1"/>
    </source>
</evidence>
<dbReference type="InterPro" id="IPR002347">
    <property type="entry name" value="SDR_fam"/>
</dbReference>
<dbReference type="Pfam" id="PF00106">
    <property type="entry name" value="adh_short"/>
    <property type="match status" value="1"/>
</dbReference>
<dbReference type="EMBL" id="KZ825983">
    <property type="protein sequence ID" value="PYH90451.1"/>
    <property type="molecule type" value="Genomic_DNA"/>
</dbReference>
<keyword evidence="2" id="KW-0521">NADP</keyword>
<sequence length="316" mass="33926">MSRFTAQCTGEEVGEVLADQIRGSRVLITGVTPGSIGGEAARQLARHAPALLVLAGRTLAVLQAAQQVIQTENPSTHTQLLVFDLSSQASIRRAAKEAPEGIDRIVNSAGVMATPYTTTADGVELQFGTNHIGHFLFTNLILSRAVARGESVRVVNVSSLGHKRGPVRFADWGFGGGACYDKWQAYGQSKTANMLFSVALAEKLGGRGIGSFSLYPGRMVTGIGRSLTPEEWVKAGWKHEDGTIVDDPRLNWRSLTQGAATLIVAAYDPSISDLNGSYMVNNQVNNGEAAAYALDSLNAERLWTMSEEIVGQRFVY</sequence>
<dbReference type="SUPFAM" id="SSF51735">
    <property type="entry name" value="NAD(P)-binding Rossmann-fold domains"/>
    <property type="match status" value="1"/>
</dbReference>
<dbReference type="AlphaFoldDB" id="A0A319D0C3"/>
<dbReference type="VEuPathDB" id="FungiDB:BO71DRAFT_402209"/>
<gene>
    <name evidence="4" type="ORF">BO71DRAFT_402209</name>
</gene>
<dbReference type="PANTHER" id="PTHR24320:SF283">
    <property type="entry name" value="RETINOL DEHYDROGENASE 11"/>
    <property type="match status" value="1"/>
</dbReference>
<dbReference type="InterPro" id="IPR036291">
    <property type="entry name" value="NAD(P)-bd_dom_sf"/>
</dbReference>
<organism evidence="4 5">
    <name type="scientific">Aspergillus ellipticus CBS 707.79</name>
    <dbReference type="NCBI Taxonomy" id="1448320"/>
    <lineage>
        <taxon>Eukaryota</taxon>
        <taxon>Fungi</taxon>
        <taxon>Dikarya</taxon>
        <taxon>Ascomycota</taxon>
        <taxon>Pezizomycotina</taxon>
        <taxon>Eurotiomycetes</taxon>
        <taxon>Eurotiomycetidae</taxon>
        <taxon>Eurotiales</taxon>
        <taxon>Aspergillaceae</taxon>
        <taxon>Aspergillus</taxon>
        <taxon>Aspergillus subgen. Circumdati</taxon>
    </lineage>
</organism>
<evidence type="ECO:0000256" key="3">
    <source>
        <dbReference type="ARBA" id="ARBA00023002"/>
    </source>
</evidence>
<dbReference type="STRING" id="1448320.A0A319D0C3"/>
<dbReference type="Proteomes" id="UP000247810">
    <property type="component" value="Unassembled WGS sequence"/>
</dbReference>
<accession>A0A319D0C3</accession>
<comment type="similarity">
    <text evidence="1">Belongs to the short-chain dehydrogenases/reductases (SDR) family.</text>
</comment>
<evidence type="ECO:0000313" key="5">
    <source>
        <dbReference type="Proteomes" id="UP000247810"/>
    </source>
</evidence>
<evidence type="ECO:0000256" key="2">
    <source>
        <dbReference type="ARBA" id="ARBA00022857"/>
    </source>
</evidence>
<evidence type="ECO:0000256" key="1">
    <source>
        <dbReference type="ARBA" id="ARBA00006484"/>
    </source>
</evidence>
<dbReference type="PANTHER" id="PTHR24320">
    <property type="entry name" value="RETINOL DEHYDROGENASE"/>
    <property type="match status" value="1"/>
</dbReference>
<dbReference type="Gene3D" id="3.40.50.720">
    <property type="entry name" value="NAD(P)-binding Rossmann-like Domain"/>
    <property type="match status" value="1"/>
</dbReference>
<dbReference type="GO" id="GO:0016491">
    <property type="term" value="F:oxidoreductase activity"/>
    <property type="evidence" value="ECO:0007669"/>
    <property type="project" value="UniProtKB-KW"/>
</dbReference>
<protein>
    <submittedName>
        <fullName evidence="4">Short-chain dehydrogenase</fullName>
    </submittedName>
</protein>
<reference evidence="4 5" key="1">
    <citation type="submission" date="2018-02" db="EMBL/GenBank/DDBJ databases">
        <title>The genomes of Aspergillus section Nigri reveals drivers in fungal speciation.</title>
        <authorList>
            <consortium name="DOE Joint Genome Institute"/>
            <person name="Vesth T.C."/>
            <person name="Nybo J."/>
            <person name="Theobald S."/>
            <person name="Brandl J."/>
            <person name="Frisvad J.C."/>
            <person name="Nielsen K.F."/>
            <person name="Lyhne E.K."/>
            <person name="Kogle M.E."/>
            <person name="Kuo A."/>
            <person name="Riley R."/>
            <person name="Clum A."/>
            <person name="Nolan M."/>
            <person name="Lipzen A."/>
            <person name="Salamov A."/>
            <person name="Henrissat B."/>
            <person name="Wiebenga A."/>
            <person name="De vries R.P."/>
            <person name="Grigoriev I.V."/>
            <person name="Mortensen U.H."/>
            <person name="Andersen M.R."/>
            <person name="Baker S.E."/>
        </authorList>
    </citation>
    <scope>NUCLEOTIDE SEQUENCE [LARGE SCALE GENOMIC DNA]</scope>
    <source>
        <strain evidence="4 5">CBS 707.79</strain>
    </source>
</reference>
<keyword evidence="3" id="KW-0560">Oxidoreductase</keyword>
<dbReference type="PRINTS" id="PR00081">
    <property type="entry name" value="GDHRDH"/>
</dbReference>
<keyword evidence="5" id="KW-1185">Reference proteome</keyword>